<dbReference type="GO" id="GO:0008650">
    <property type="term" value="F:rRNA (uridine-2'-O-)-methyltransferase activity"/>
    <property type="evidence" value="ECO:0007669"/>
    <property type="project" value="UniProtKB-UniRule"/>
</dbReference>
<organism evidence="14 16">
    <name type="scientific">Treponema socranskii subsp. socranskii VPI DR56BR1116 = ATCC 35536</name>
    <dbReference type="NCBI Taxonomy" id="1125725"/>
    <lineage>
        <taxon>Bacteria</taxon>
        <taxon>Pseudomonadati</taxon>
        <taxon>Spirochaetota</taxon>
        <taxon>Spirochaetia</taxon>
        <taxon>Spirochaetales</taxon>
        <taxon>Treponemataceae</taxon>
        <taxon>Treponema</taxon>
    </lineage>
</organism>
<dbReference type="STRING" id="1125725.HMPREF1325_2394"/>
<dbReference type="Proteomes" id="UP000016412">
    <property type="component" value="Unassembled WGS sequence"/>
</dbReference>
<evidence type="ECO:0000256" key="1">
    <source>
        <dbReference type="ARBA" id="ARBA00022552"/>
    </source>
</evidence>
<reference evidence="16 17" key="1">
    <citation type="submission" date="2013-08" db="EMBL/GenBank/DDBJ databases">
        <authorList>
            <person name="Durkin A.S."/>
            <person name="Haft D.R."/>
            <person name="McCorrison J."/>
            <person name="Torralba M."/>
            <person name="Gillis M."/>
            <person name="Haft D.H."/>
            <person name="Methe B."/>
            <person name="Sutton G."/>
            <person name="Nelson K.E."/>
        </authorList>
    </citation>
    <scope>NUCLEOTIDE SEQUENCE [LARGE SCALE GENOMIC DNA]</scope>
    <source>
        <strain evidence="15 17">ATCC 35536</strain>
        <strain evidence="14 16">VPI DR56BR1116</strain>
    </source>
</reference>
<dbReference type="PIRSF" id="PIRSF005461">
    <property type="entry name" value="23S_rRNA_mtase"/>
    <property type="match status" value="1"/>
</dbReference>
<evidence type="ECO:0000256" key="6">
    <source>
        <dbReference type="ARBA" id="ARBA00038861"/>
    </source>
</evidence>
<dbReference type="Gene3D" id="3.40.50.150">
    <property type="entry name" value="Vaccinia Virus protein VP39"/>
    <property type="match status" value="1"/>
</dbReference>
<keyword evidence="17" id="KW-1185">Reference proteome</keyword>
<sequence>MSAKQSKAYAEPDFWSKKAFSEGYPARSVYKLQEIDEKFDFIPNPKNCNALDLGASPGSWTLFLLRKFNGEGHIVSCDLNELAKNVKGDNLTFIQGDLNEKAVREKIGSLGPYDIVVSDAAPLTTGNRIVDTARSEQLVDMALWYAESMLKAGGNMAVKIFQNGSQQALLQKMRGMFESAKGFKPSACRSESFETYLVGIGKK</sequence>
<evidence type="ECO:0000256" key="8">
    <source>
        <dbReference type="ARBA" id="ARBA00041995"/>
    </source>
</evidence>
<evidence type="ECO:0000313" key="17">
    <source>
        <dbReference type="Proteomes" id="UP000016646"/>
    </source>
</evidence>
<evidence type="ECO:0000256" key="7">
    <source>
        <dbReference type="ARBA" id="ARBA00041129"/>
    </source>
</evidence>
<evidence type="ECO:0000256" key="2">
    <source>
        <dbReference type="ARBA" id="ARBA00022603"/>
    </source>
</evidence>
<dbReference type="EMBL" id="AVQI01000050">
    <property type="protein sequence ID" value="ERK02622.1"/>
    <property type="molecule type" value="Genomic_DNA"/>
</dbReference>
<evidence type="ECO:0000313" key="14">
    <source>
        <dbReference type="EMBL" id="ERF61545.1"/>
    </source>
</evidence>
<dbReference type="InterPro" id="IPR015507">
    <property type="entry name" value="rRNA-MeTfrase_E"/>
</dbReference>
<protein>
    <recommendedName>
        <fullName evidence="7 11">Ribosomal RNA large subunit methyltransferase E</fullName>
        <ecNumber evidence="6 11">2.1.1.166</ecNumber>
    </recommendedName>
    <alternativeName>
        <fullName evidence="9 11">23S rRNA Um2552 methyltransferase</fullName>
    </alternativeName>
    <alternativeName>
        <fullName evidence="8 11">rRNA (uridine-2'-O-)-methyltransferase</fullName>
    </alternativeName>
</protein>
<feature type="binding site" evidence="11">
    <location>
        <position position="58"/>
    </location>
    <ligand>
        <name>S-adenosyl-L-methionine</name>
        <dbReference type="ChEBI" id="CHEBI:59789"/>
    </ligand>
</feature>
<feature type="binding site" evidence="11">
    <location>
        <position position="78"/>
    </location>
    <ligand>
        <name>S-adenosyl-L-methionine</name>
        <dbReference type="ChEBI" id="CHEBI:59789"/>
    </ligand>
</feature>
<evidence type="ECO:0000259" key="13">
    <source>
        <dbReference type="Pfam" id="PF01728"/>
    </source>
</evidence>
<comment type="function">
    <text evidence="5 11">Specifically methylates the uridine in position 2552 of 23S rRNA at the 2'-O position of the ribose in the fully assembled 50S ribosomal subunit.</text>
</comment>
<dbReference type="eggNOG" id="COG0293">
    <property type="taxonomic scope" value="Bacteria"/>
</dbReference>
<dbReference type="PANTHER" id="PTHR10920">
    <property type="entry name" value="RIBOSOMAL RNA METHYLTRANSFERASE"/>
    <property type="match status" value="1"/>
</dbReference>
<dbReference type="GO" id="GO:0005737">
    <property type="term" value="C:cytoplasm"/>
    <property type="evidence" value="ECO:0007669"/>
    <property type="project" value="UniProtKB-SubCell"/>
</dbReference>
<dbReference type="PATRIC" id="fig|1125725.3.peg.464"/>
<dbReference type="Proteomes" id="UP000016646">
    <property type="component" value="Unassembled WGS sequence"/>
</dbReference>
<proteinExistence type="inferred from homology"/>
<comment type="subcellular location">
    <subcellularLocation>
        <location evidence="11">Cytoplasm</location>
    </subcellularLocation>
</comment>
<accession>U2KVZ9</accession>
<feature type="binding site" evidence="11">
    <location>
        <position position="119"/>
    </location>
    <ligand>
        <name>S-adenosyl-L-methionine</name>
        <dbReference type="ChEBI" id="CHEBI:59789"/>
    </ligand>
</feature>
<dbReference type="InterPro" id="IPR050082">
    <property type="entry name" value="RNA_methyltr_RlmE"/>
</dbReference>
<feature type="domain" description="Ribosomal RNA methyltransferase FtsJ" evidence="13">
    <location>
        <begin position="24"/>
        <end position="201"/>
    </location>
</feature>
<dbReference type="EMBL" id="AUZJ01000009">
    <property type="protein sequence ID" value="ERF61545.1"/>
    <property type="molecule type" value="Genomic_DNA"/>
</dbReference>
<keyword evidence="3 11" id="KW-0808">Transferase</keyword>
<keyword evidence="11" id="KW-0963">Cytoplasm</keyword>
<feature type="binding site" evidence="11">
    <location>
        <position position="97"/>
    </location>
    <ligand>
        <name>S-adenosyl-L-methionine</name>
        <dbReference type="ChEBI" id="CHEBI:59789"/>
    </ligand>
</feature>
<feature type="active site" description="Proton acceptor" evidence="11 12">
    <location>
        <position position="159"/>
    </location>
</feature>
<evidence type="ECO:0000256" key="4">
    <source>
        <dbReference type="ARBA" id="ARBA00022691"/>
    </source>
</evidence>
<name>U2KVZ9_TRESO</name>
<gene>
    <name evidence="11 14" type="primary">rrmJ</name>
    <name evidence="11" type="synonym">ftsJ</name>
    <name evidence="11" type="synonym">rlmE</name>
    <name evidence="15" type="ORF">HMPREF0860_0147</name>
    <name evidence="14" type="ORF">HMPREF1325_2394</name>
</gene>
<dbReference type="OrthoDB" id="154490at2"/>
<comment type="similarity">
    <text evidence="11">Belongs to the class I-like SAM-binding methyltransferase superfamily. RNA methyltransferase RlmE family.</text>
</comment>
<keyword evidence="4 11" id="KW-0949">S-adenosyl-L-methionine</keyword>
<dbReference type="InterPro" id="IPR029063">
    <property type="entry name" value="SAM-dependent_MTases_sf"/>
</dbReference>
<dbReference type="HAMAP" id="MF_01547">
    <property type="entry name" value="RNA_methyltr_E"/>
    <property type="match status" value="1"/>
</dbReference>
<dbReference type="Pfam" id="PF01728">
    <property type="entry name" value="FtsJ"/>
    <property type="match status" value="1"/>
</dbReference>
<keyword evidence="2 11" id="KW-0489">Methyltransferase</keyword>
<evidence type="ECO:0000313" key="15">
    <source>
        <dbReference type="EMBL" id="ERK02622.1"/>
    </source>
</evidence>
<dbReference type="PANTHER" id="PTHR10920:SF18">
    <property type="entry name" value="RRNA METHYLTRANSFERASE 2, MITOCHONDRIAL"/>
    <property type="match status" value="1"/>
</dbReference>
<evidence type="ECO:0000256" key="12">
    <source>
        <dbReference type="PIRSR" id="PIRSR005461-1"/>
    </source>
</evidence>
<evidence type="ECO:0000313" key="16">
    <source>
        <dbReference type="Proteomes" id="UP000016412"/>
    </source>
</evidence>
<evidence type="ECO:0000256" key="9">
    <source>
        <dbReference type="ARBA" id="ARBA00042745"/>
    </source>
</evidence>
<comment type="catalytic activity">
    <reaction evidence="10 11">
        <text>uridine(2552) in 23S rRNA + S-adenosyl-L-methionine = 2'-O-methyluridine(2552) in 23S rRNA + S-adenosyl-L-homocysteine + H(+)</text>
        <dbReference type="Rhea" id="RHEA:42720"/>
        <dbReference type="Rhea" id="RHEA-COMP:10202"/>
        <dbReference type="Rhea" id="RHEA-COMP:10203"/>
        <dbReference type="ChEBI" id="CHEBI:15378"/>
        <dbReference type="ChEBI" id="CHEBI:57856"/>
        <dbReference type="ChEBI" id="CHEBI:59789"/>
        <dbReference type="ChEBI" id="CHEBI:65315"/>
        <dbReference type="ChEBI" id="CHEBI:74478"/>
        <dbReference type="EC" id="2.1.1.166"/>
    </reaction>
</comment>
<keyword evidence="1 11" id="KW-0698">rRNA processing</keyword>
<dbReference type="RefSeq" id="WP_021329422.1">
    <property type="nucleotide sequence ID" value="NZ_AUZJ01000009.1"/>
</dbReference>
<feature type="binding site" evidence="11">
    <location>
        <position position="60"/>
    </location>
    <ligand>
        <name>S-adenosyl-L-methionine</name>
        <dbReference type="ChEBI" id="CHEBI:59789"/>
    </ligand>
</feature>
<dbReference type="EC" id="2.1.1.166" evidence="6 11"/>
<dbReference type="SUPFAM" id="SSF53335">
    <property type="entry name" value="S-adenosyl-L-methionine-dependent methyltransferases"/>
    <property type="match status" value="1"/>
</dbReference>
<comment type="caution">
    <text evidence="14">The sequence shown here is derived from an EMBL/GenBank/DDBJ whole genome shotgun (WGS) entry which is preliminary data.</text>
</comment>
<evidence type="ECO:0000256" key="11">
    <source>
        <dbReference type="HAMAP-Rule" id="MF_01547"/>
    </source>
</evidence>
<dbReference type="AlphaFoldDB" id="U2KVZ9"/>
<evidence type="ECO:0000256" key="10">
    <source>
        <dbReference type="ARBA" id="ARBA00048970"/>
    </source>
</evidence>
<evidence type="ECO:0000256" key="5">
    <source>
        <dbReference type="ARBA" id="ARBA00037569"/>
    </source>
</evidence>
<evidence type="ECO:0000256" key="3">
    <source>
        <dbReference type="ARBA" id="ARBA00022679"/>
    </source>
</evidence>
<dbReference type="InterPro" id="IPR002877">
    <property type="entry name" value="RNA_MeTrfase_FtsJ_dom"/>
</dbReference>